<proteinExistence type="predicted"/>
<evidence type="ECO:0000256" key="1">
    <source>
        <dbReference type="ARBA" id="ARBA00004141"/>
    </source>
</evidence>
<dbReference type="Gene3D" id="1.25.40.10">
    <property type="entry name" value="Tetratricopeptide repeat domain"/>
    <property type="match status" value="1"/>
</dbReference>
<evidence type="ECO:0000256" key="4">
    <source>
        <dbReference type="ARBA" id="ARBA00023136"/>
    </source>
</evidence>
<evidence type="ECO:0000259" key="6">
    <source>
        <dbReference type="Pfam" id="PF04932"/>
    </source>
</evidence>
<dbReference type="InterPro" id="IPR007016">
    <property type="entry name" value="O-antigen_ligase-rel_domated"/>
</dbReference>
<sequence length="632" mass="71786">MGKNFIKNQKLNLLNPFLKPLLTVFLLIIILIGLVNTETFYSVTAFAYYGFCIATLFFTIIPYNNTVNNKSKILKTPIILFGLWCLYVLFHYFSNTGTLVFTIYCICLYFLLLKATILFSTANFNFTQLFIGIATIASIESIYCVGQFLGWFKSQNELFKVTGSWNNPNVIAIFLALSTPAFLFLFRGKNKKTALLGFITLLIALLLLKCRAAFIGAILSIIVFYGLEYNFINWIKDKKNRSSAKALLIISLLIIIPISSQLYNSKKASADGRKFIWKLSAQMATEKPLSGYGYGFFEKEYNLFQADYIKQGKATAEELANAGPVIMPHNELLLNVVEGGIIGLLLLLFFFGSLLLVVKKREKETVTGCDNSIFNLSYAGIVAFIAMSMVNSTIQMVPIMCLLIIYAAIICSMLEPVQLPVKFTFPETNKGISILTKTTIASVNLYVLYLLFGMATADNLNKKAALLKKEKNYGQALQIMPDLAKNINSFSDYWKNYAVIHLEIKQYSKALYCMEKAKKLSSLPDIYKGSGLCYEKLHQYPKAIREYETLNALYPPKFLYKMLLLNAYLKNKDTAKTIALAQEIIQLNPKIPSEKVNEYKYRCRKLLWKLGVRKQLKNNFNLNNNFNSKRFQ</sequence>
<feature type="transmembrane region" description="Helical" evidence="5">
    <location>
        <begin position="40"/>
        <end position="61"/>
    </location>
</feature>
<dbReference type="EMBL" id="NASZ01000001">
    <property type="protein sequence ID" value="MBD0723850.1"/>
    <property type="molecule type" value="Genomic_DNA"/>
</dbReference>
<comment type="caution">
    <text evidence="7">The sequence shown here is derived from an EMBL/GenBank/DDBJ whole genome shotgun (WGS) entry which is preliminary data.</text>
</comment>
<reference evidence="7 8" key="1">
    <citation type="journal article" date="2020" name="Microbiol. Res.">
        <title>Flavobacterium pokkalii sp. nov., a novel plant growth promoting native rhizobacteria isolated from pokkali rice grown in coastal saline affected agricultural regions of southern India, Kerala.</title>
        <authorList>
            <person name="Menon R.R."/>
            <person name="Kumari S."/>
            <person name="Viver T."/>
            <person name="Rameshkumar N."/>
        </authorList>
    </citation>
    <scope>NUCLEOTIDE SEQUENCE [LARGE SCALE GENOMIC DNA]</scope>
    <source>
        <strain evidence="7 8">L1I52</strain>
    </source>
</reference>
<feature type="transmembrane region" description="Helical" evidence="5">
    <location>
        <begin position="396"/>
        <end position="414"/>
    </location>
</feature>
<feature type="transmembrane region" description="Helical" evidence="5">
    <location>
        <begin position="99"/>
        <end position="117"/>
    </location>
</feature>
<feature type="domain" description="O-antigen ligase-related" evidence="6">
    <location>
        <begin position="197"/>
        <end position="348"/>
    </location>
</feature>
<evidence type="ECO:0000313" key="8">
    <source>
        <dbReference type="Proteomes" id="UP000661715"/>
    </source>
</evidence>
<dbReference type="InterPro" id="IPR011990">
    <property type="entry name" value="TPR-like_helical_dom_sf"/>
</dbReference>
<accession>A0ABR7UM93</accession>
<keyword evidence="8" id="KW-1185">Reference proteome</keyword>
<protein>
    <recommendedName>
        <fullName evidence="6">O-antigen ligase-related domain-containing protein</fullName>
    </recommendedName>
</protein>
<evidence type="ECO:0000256" key="3">
    <source>
        <dbReference type="ARBA" id="ARBA00022989"/>
    </source>
</evidence>
<feature type="transmembrane region" description="Helical" evidence="5">
    <location>
        <begin position="434"/>
        <end position="452"/>
    </location>
</feature>
<feature type="transmembrane region" description="Helical" evidence="5">
    <location>
        <begin position="332"/>
        <end position="358"/>
    </location>
</feature>
<feature type="transmembrane region" description="Helical" evidence="5">
    <location>
        <begin position="370"/>
        <end position="390"/>
    </location>
</feature>
<comment type="subcellular location">
    <subcellularLocation>
        <location evidence="1">Membrane</location>
        <topology evidence="1">Multi-pass membrane protein</topology>
    </subcellularLocation>
</comment>
<dbReference type="PANTHER" id="PTHR37422:SF13">
    <property type="entry name" value="LIPOPOLYSACCHARIDE BIOSYNTHESIS PROTEIN PA4999-RELATED"/>
    <property type="match status" value="1"/>
</dbReference>
<evidence type="ECO:0000256" key="2">
    <source>
        <dbReference type="ARBA" id="ARBA00022692"/>
    </source>
</evidence>
<evidence type="ECO:0000313" key="7">
    <source>
        <dbReference type="EMBL" id="MBD0723850.1"/>
    </source>
</evidence>
<dbReference type="InterPro" id="IPR051533">
    <property type="entry name" value="WaaL-like"/>
</dbReference>
<dbReference type="SUPFAM" id="SSF48452">
    <property type="entry name" value="TPR-like"/>
    <property type="match status" value="1"/>
</dbReference>
<feature type="transmembrane region" description="Helical" evidence="5">
    <location>
        <begin position="244"/>
        <end position="263"/>
    </location>
</feature>
<organism evidence="7 8">
    <name type="scientific">Flavobacterium pokkalii</name>
    <dbReference type="NCBI Taxonomy" id="1940408"/>
    <lineage>
        <taxon>Bacteria</taxon>
        <taxon>Pseudomonadati</taxon>
        <taxon>Bacteroidota</taxon>
        <taxon>Flavobacteriia</taxon>
        <taxon>Flavobacteriales</taxon>
        <taxon>Flavobacteriaceae</taxon>
        <taxon>Flavobacterium</taxon>
    </lineage>
</organism>
<dbReference type="PANTHER" id="PTHR37422">
    <property type="entry name" value="TEICHURONIC ACID BIOSYNTHESIS PROTEIN TUAE"/>
    <property type="match status" value="1"/>
</dbReference>
<feature type="transmembrane region" description="Helical" evidence="5">
    <location>
        <begin position="73"/>
        <end position="93"/>
    </location>
</feature>
<name>A0ABR7UM93_9FLAO</name>
<evidence type="ECO:0000256" key="5">
    <source>
        <dbReference type="SAM" id="Phobius"/>
    </source>
</evidence>
<feature type="transmembrane region" description="Helical" evidence="5">
    <location>
        <begin position="12"/>
        <end position="34"/>
    </location>
</feature>
<keyword evidence="4 5" id="KW-0472">Membrane</keyword>
<dbReference type="Pfam" id="PF04932">
    <property type="entry name" value="Wzy_C"/>
    <property type="match status" value="1"/>
</dbReference>
<feature type="transmembrane region" description="Helical" evidence="5">
    <location>
        <begin position="129"/>
        <end position="149"/>
    </location>
</feature>
<dbReference type="Proteomes" id="UP000661715">
    <property type="component" value="Unassembled WGS sequence"/>
</dbReference>
<feature type="transmembrane region" description="Helical" evidence="5">
    <location>
        <begin position="214"/>
        <end position="232"/>
    </location>
</feature>
<feature type="transmembrane region" description="Helical" evidence="5">
    <location>
        <begin position="193"/>
        <end position="208"/>
    </location>
</feature>
<feature type="transmembrane region" description="Helical" evidence="5">
    <location>
        <begin position="169"/>
        <end position="186"/>
    </location>
</feature>
<keyword evidence="3 5" id="KW-1133">Transmembrane helix</keyword>
<keyword evidence="2 5" id="KW-0812">Transmembrane</keyword>
<gene>
    <name evidence="7" type="ORF">B6A10_01510</name>
</gene>